<name>A0A6A3B3H0_HIBSY</name>
<dbReference type="PANTHER" id="PTHR10218:SF317">
    <property type="entry name" value="EXTRA-LARGE GUANINE NUCLEOTIDE-BINDING PROTEIN 3-LIKE"/>
    <property type="match status" value="1"/>
</dbReference>
<dbReference type="GO" id="GO:0005737">
    <property type="term" value="C:cytoplasm"/>
    <property type="evidence" value="ECO:0007669"/>
    <property type="project" value="TreeGrafter"/>
</dbReference>
<comment type="caution">
    <text evidence="4">The sequence shown here is derived from an EMBL/GenBank/DDBJ whole genome shotgun (WGS) entry which is preliminary data.</text>
</comment>
<dbReference type="GO" id="GO:0001664">
    <property type="term" value="F:G protein-coupled receptor binding"/>
    <property type="evidence" value="ECO:0007669"/>
    <property type="project" value="TreeGrafter"/>
</dbReference>
<dbReference type="PANTHER" id="PTHR10218">
    <property type="entry name" value="GTP-BINDING PROTEIN ALPHA SUBUNIT"/>
    <property type="match status" value="1"/>
</dbReference>
<sequence>MFEDVWAVIFCVSLSDYNETWSHGTGSVCNKMLASRDMFENLVSHPSFRDITFVLLLTKYDALEEKINLIPLSTCEWFGDFSSLKPHHNQQALAQQAYYYVAVKFKELYYSICGRKLFVWQTRGRDRRSIDEAFKYLREVLKWDEEKNDNTYDVNDEDSFYSTELSSSPFIRQE</sequence>
<dbReference type="GO" id="GO:0005525">
    <property type="term" value="F:GTP binding"/>
    <property type="evidence" value="ECO:0007669"/>
    <property type="project" value="UniProtKB-KW"/>
</dbReference>
<dbReference type="EMBL" id="VEPZ02000934">
    <property type="protein sequence ID" value="KAE8709649.1"/>
    <property type="molecule type" value="Genomic_DNA"/>
</dbReference>
<evidence type="ECO:0000256" key="3">
    <source>
        <dbReference type="ARBA" id="ARBA00023224"/>
    </source>
</evidence>
<dbReference type="GO" id="GO:0007188">
    <property type="term" value="P:adenylate cyclase-modulating G protein-coupled receptor signaling pathway"/>
    <property type="evidence" value="ECO:0007669"/>
    <property type="project" value="TreeGrafter"/>
</dbReference>
<dbReference type="InterPro" id="IPR001019">
    <property type="entry name" value="Gprotein_alpha_su"/>
</dbReference>
<dbReference type="GO" id="GO:0003924">
    <property type="term" value="F:GTPase activity"/>
    <property type="evidence" value="ECO:0007669"/>
    <property type="project" value="InterPro"/>
</dbReference>
<dbReference type="PROSITE" id="PS51882">
    <property type="entry name" value="G_ALPHA"/>
    <property type="match status" value="1"/>
</dbReference>
<proteinExistence type="predicted"/>
<dbReference type="AlphaFoldDB" id="A0A6A3B3H0"/>
<dbReference type="GO" id="GO:0005834">
    <property type="term" value="C:heterotrimeric G-protein complex"/>
    <property type="evidence" value="ECO:0007669"/>
    <property type="project" value="TreeGrafter"/>
</dbReference>
<dbReference type="Proteomes" id="UP000436088">
    <property type="component" value="Unassembled WGS sequence"/>
</dbReference>
<dbReference type="SUPFAM" id="SSF52540">
    <property type="entry name" value="P-loop containing nucleoside triphosphate hydrolases"/>
    <property type="match status" value="1"/>
</dbReference>
<dbReference type="InterPro" id="IPR027417">
    <property type="entry name" value="P-loop_NTPase"/>
</dbReference>
<dbReference type="GO" id="GO:0031683">
    <property type="term" value="F:G-protein beta/gamma-subunit complex binding"/>
    <property type="evidence" value="ECO:0007669"/>
    <property type="project" value="InterPro"/>
</dbReference>
<evidence type="ECO:0000256" key="2">
    <source>
        <dbReference type="ARBA" id="ARBA00023134"/>
    </source>
</evidence>
<evidence type="ECO:0000313" key="4">
    <source>
        <dbReference type="EMBL" id="KAE8709649.1"/>
    </source>
</evidence>
<gene>
    <name evidence="4" type="ORF">F3Y22_tig00110328pilonHSYRG00079</name>
</gene>
<keyword evidence="5" id="KW-1185">Reference proteome</keyword>
<reference evidence="4" key="1">
    <citation type="submission" date="2019-09" db="EMBL/GenBank/DDBJ databases">
        <title>Draft genome information of white flower Hibiscus syriacus.</title>
        <authorList>
            <person name="Kim Y.-M."/>
        </authorList>
    </citation>
    <scope>NUCLEOTIDE SEQUENCE [LARGE SCALE GENOMIC DNA]</scope>
    <source>
        <strain evidence="4">YM2019G1</strain>
    </source>
</reference>
<evidence type="ECO:0008006" key="6">
    <source>
        <dbReference type="Google" id="ProtNLM"/>
    </source>
</evidence>
<dbReference type="Pfam" id="PF00503">
    <property type="entry name" value="G-alpha"/>
    <property type="match status" value="1"/>
</dbReference>
<keyword evidence="3" id="KW-0807">Transducer</keyword>
<dbReference type="Gene3D" id="3.40.50.300">
    <property type="entry name" value="P-loop containing nucleotide triphosphate hydrolases"/>
    <property type="match status" value="1"/>
</dbReference>
<organism evidence="4 5">
    <name type="scientific">Hibiscus syriacus</name>
    <name type="common">Rose of Sharon</name>
    <dbReference type="NCBI Taxonomy" id="106335"/>
    <lineage>
        <taxon>Eukaryota</taxon>
        <taxon>Viridiplantae</taxon>
        <taxon>Streptophyta</taxon>
        <taxon>Embryophyta</taxon>
        <taxon>Tracheophyta</taxon>
        <taxon>Spermatophyta</taxon>
        <taxon>Magnoliopsida</taxon>
        <taxon>eudicotyledons</taxon>
        <taxon>Gunneridae</taxon>
        <taxon>Pentapetalae</taxon>
        <taxon>rosids</taxon>
        <taxon>malvids</taxon>
        <taxon>Malvales</taxon>
        <taxon>Malvaceae</taxon>
        <taxon>Malvoideae</taxon>
        <taxon>Hibiscus</taxon>
    </lineage>
</organism>
<protein>
    <recommendedName>
        <fullName evidence="6">Extra-large guanine nucleotide-binding protein 3</fullName>
    </recommendedName>
</protein>
<evidence type="ECO:0000256" key="1">
    <source>
        <dbReference type="ARBA" id="ARBA00022741"/>
    </source>
</evidence>
<accession>A0A6A3B3H0</accession>
<keyword evidence="1" id="KW-0547">Nucleotide-binding</keyword>
<evidence type="ECO:0000313" key="5">
    <source>
        <dbReference type="Proteomes" id="UP000436088"/>
    </source>
</evidence>
<keyword evidence="2" id="KW-0342">GTP-binding</keyword>